<feature type="domain" description="ABC3 transporter permease C-terminal" evidence="7">
    <location>
        <begin position="285"/>
        <end position="401"/>
    </location>
</feature>
<keyword evidence="4 6" id="KW-1133">Transmembrane helix</keyword>
<feature type="domain" description="ABC3 transporter permease C-terminal" evidence="7">
    <location>
        <begin position="671"/>
        <end position="784"/>
    </location>
</feature>
<dbReference type="InterPro" id="IPR025857">
    <property type="entry name" value="MacB_PCD"/>
</dbReference>
<feature type="transmembrane region" description="Helical" evidence="6">
    <location>
        <begin position="21"/>
        <end position="42"/>
    </location>
</feature>
<feature type="transmembrane region" description="Helical" evidence="6">
    <location>
        <begin position="375"/>
        <end position="397"/>
    </location>
</feature>
<dbReference type="PANTHER" id="PTHR30572:SF18">
    <property type="entry name" value="ABC-TYPE MACROLIDE FAMILY EXPORT SYSTEM PERMEASE COMPONENT 2"/>
    <property type="match status" value="1"/>
</dbReference>
<proteinExistence type="predicted"/>
<dbReference type="GO" id="GO:0005886">
    <property type="term" value="C:plasma membrane"/>
    <property type="evidence" value="ECO:0007669"/>
    <property type="project" value="UniProtKB-SubCell"/>
</dbReference>
<evidence type="ECO:0000256" key="1">
    <source>
        <dbReference type="ARBA" id="ARBA00004651"/>
    </source>
</evidence>
<dbReference type="Pfam" id="PF12704">
    <property type="entry name" value="MacB_PCD"/>
    <property type="match status" value="1"/>
</dbReference>
<dbReference type="Proteomes" id="UP000321532">
    <property type="component" value="Unassembled WGS sequence"/>
</dbReference>
<evidence type="ECO:0000256" key="3">
    <source>
        <dbReference type="ARBA" id="ARBA00022692"/>
    </source>
</evidence>
<feature type="transmembrane region" description="Helical" evidence="6">
    <location>
        <begin position="279"/>
        <end position="300"/>
    </location>
</feature>
<dbReference type="OrthoDB" id="5933722at2"/>
<sequence length="790" mass="88835">MLKNYIKIAFRNLLKNKLFSLINIGGMAISMASCLIISFFIYDELKFDKHVADFELKYRVYGEFKKDSKPFSMVPPPVGPRLTAEYPEVEFYTRYLNAIDPALFEVGEKKVTEDKGGFADPSIFDMFSLQLLEGNRNTALKEPGTIAINQTLKQKYFGDKPALGESIKINNENVRVAAVFEDFSSHDHLQLNYFLPMAELAQQQPERMQDWGWTQFFTYIKLKPGTNTELLEAKLKDFVERNAREENFYVPHLMPLAKIHLHATDQLWDIAVRGNIQTVYILVATAIFILIISILNFVNLSTARAVSRVKEVGLRKVVGAFRLQIIYQFISESMVIALIALLTGGLITAVILPSLNAFTGKNIPIDVFLQPQFGLMLLIFALIIGIAAGAYPAFYISGYNPAHILLHKQSGRAGKALMRKGLVVLQFILSFFLIIASLTVSQQFKFMRTTDMGFDKDNLLVVQLTDEMNQKPETTKALFSNHPNILSASLCYGLPGEAYAGETIVDKATNKELGIKMLFVDHDYVKTMGLELVAGRGFSKDFSSDAREAFILSEAAAKVLGYSNPADALNHPLAWPDDDAPKEGKVVGIVKDIQLNSMRDNLEPVVLHVTPGNYSSLIMRIKPTEVPATLAHLEETWKVINTKWPFDYRFLDENFDKMYKSEEKLATLFTFFTGFTIFVACLGLFGLVVYNTTQKYKEISIRKVLGAGELTVVIQLTKNYLLLLGFAFIIAIPFSYYAAWHWLQNFAFRIPLTPLLFLKAGLFITVLSLLTVGIQAYKAARANPVNGLKQ</sequence>
<keyword evidence="3 6" id="KW-0812">Transmembrane</keyword>
<keyword evidence="5 6" id="KW-0472">Membrane</keyword>
<dbReference type="InterPro" id="IPR003838">
    <property type="entry name" value="ABC3_permease_C"/>
</dbReference>
<organism evidence="9 10">
    <name type="scientific">Adhaeribacter aerolatus</name>
    <dbReference type="NCBI Taxonomy" id="670289"/>
    <lineage>
        <taxon>Bacteria</taxon>
        <taxon>Pseudomonadati</taxon>
        <taxon>Bacteroidota</taxon>
        <taxon>Cytophagia</taxon>
        <taxon>Cytophagales</taxon>
        <taxon>Hymenobacteraceae</taxon>
        <taxon>Adhaeribacter</taxon>
    </lineage>
</organism>
<reference evidence="9 10" key="1">
    <citation type="submission" date="2019-07" db="EMBL/GenBank/DDBJ databases">
        <title>Whole genome shotgun sequence of Adhaeribacter aerolatus NBRC 106133.</title>
        <authorList>
            <person name="Hosoyama A."/>
            <person name="Uohara A."/>
            <person name="Ohji S."/>
            <person name="Ichikawa N."/>
        </authorList>
    </citation>
    <scope>NUCLEOTIDE SEQUENCE [LARGE SCALE GENOMIC DNA]</scope>
    <source>
        <strain evidence="9 10">NBRC 106133</strain>
    </source>
</reference>
<dbReference type="InterPro" id="IPR050250">
    <property type="entry name" value="Macrolide_Exporter_MacB"/>
</dbReference>
<dbReference type="PROSITE" id="PS51257">
    <property type="entry name" value="PROKAR_LIPOPROTEIN"/>
    <property type="match status" value="1"/>
</dbReference>
<keyword evidence="2" id="KW-1003">Cell membrane</keyword>
<dbReference type="AlphaFoldDB" id="A0A512B3M4"/>
<accession>A0A512B3M4</accession>
<feature type="transmembrane region" description="Helical" evidence="6">
    <location>
        <begin position="755"/>
        <end position="777"/>
    </location>
</feature>
<dbReference type="EMBL" id="BJYS01000041">
    <property type="protein sequence ID" value="GEO06563.1"/>
    <property type="molecule type" value="Genomic_DNA"/>
</dbReference>
<evidence type="ECO:0000313" key="9">
    <source>
        <dbReference type="EMBL" id="GEO06563.1"/>
    </source>
</evidence>
<feature type="transmembrane region" description="Helical" evidence="6">
    <location>
        <begin position="665"/>
        <end position="690"/>
    </location>
</feature>
<evidence type="ECO:0000256" key="5">
    <source>
        <dbReference type="ARBA" id="ARBA00023136"/>
    </source>
</evidence>
<evidence type="ECO:0000256" key="2">
    <source>
        <dbReference type="ARBA" id="ARBA00022475"/>
    </source>
</evidence>
<protein>
    <submittedName>
        <fullName evidence="9">ABC transporter permease</fullName>
    </submittedName>
</protein>
<feature type="domain" description="MacB-like periplasmic core" evidence="8">
    <location>
        <begin position="20"/>
        <end position="237"/>
    </location>
</feature>
<dbReference type="GO" id="GO:0022857">
    <property type="term" value="F:transmembrane transporter activity"/>
    <property type="evidence" value="ECO:0007669"/>
    <property type="project" value="TreeGrafter"/>
</dbReference>
<dbReference type="Pfam" id="PF02687">
    <property type="entry name" value="FtsX"/>
    <property type="match status" value="2"/>
</dbReference>
<evidence type="ECO:0000313" key="10">
    <source>
        <dbReference type="Proteomes" id="UP000321532"/>
    </source>
</evidence>
<dbReference type="RefSeq" id="WP_146902882.1">
    <property type="nucleotide sequence ID" value="NZ_BJYS01000041.1"/>
</dbReference>
<evidence type="ECO:0000256" key="6">
    <source>
        <dbReference type="SAM" id="Phobius"/>
    </source>
</evidence>
<name>A0A512B3M4_9BACT</name>
<evidence type="ECO:0000259" key="8">
    <source>
        <dbReference type="Pfam" id="PF12704"/>
    </source>
</evidence>
<comment type="caution">
    <text evidence="9">The sequence shown here is derived from an EMBL/GenBank/DDBJ whole genome shotgun (WGS) entry which is preliminary data.</text>
</comment>
<gene>
    <name evidence="9" type="ORF">AAE02nite_42270</name>
</gene>
<feature type="transmembrane region" description="Helical" evidence="6">
    <location>
        <begin position="417"/>
        <end position="440"/>
    </location>
</feature>
<dbReference type="PANTHER" id="PTHR30572">
    <property type="entry name" value="MEMBRANE COMPONENT OF TRANSPORTER-RELATED"/>
    <property type="match status" value="1"/>
</dbReference>
<comment type="subcellular location">
    <subcellularLocation>
        <location evidence="1">Cell membrane</location>
        <topology evidence="1">Multi-pass membrane protein</topology>
    </subcellularLocation>
</comment>
<keyword evidence="10" id="KW-1185">Reference proteome</keyword>
<evidence type="ECO:0000259" key="7">
    <source>
        <dbReference type="Pfam" id="PF02687"/>
    </source>
</evidence>
<feature type="transmembrane region" description="Helical" evidence="6">
    <location>
        <begin position="720"/>
        <end position="743"/>
    </location>
</feature>
<evidence type="ECO:0000256" key="4">
    <source>
        <dbReference type="ARBA" id="ARBA00022989"/>
    </source>
</evidence>
<feature type="transmembrane region" description="Helical" evidence="6">
    <location>
        <begin position="336"/>
        <end position="355"/>
    </location>
</feature>